<accession>A0A8T0WKL8</accession>
<evidence type="ECO:0000313" key="3">
    <source>
        <dbReference type="Proteomes" id="UP000823388"/>
    </source>
</evidence>
<protein>
    <submittedName>
        <fullName evidence="2">Uncharacterized protein</fullName>
    </submittedName>
</protein>
<feature type="region of interest" description="Disordered" evidence="1">
    <location>
        <begin position="1"/>
        <end position="74"/>
    </location>
</feature>
<evidence type="ECO:0000256" key="1">
    <source>
        <dbReference type="SAM" id="MobiDB-lite"/>
    </source>
</evidence>
<feature type="compositionally biased region" description="Basic and acidic residues" evidence="1">
    <location>
        <begin position="128"/>
        <end position="143"/>
    </location>
</feature>
<proteinExistence type="predicted"/>
<keyword evidence="3" id="KW-1185">Reference proteome</keyword>
<dbReference type="EMBL" id="CM029039">
    <property type="protein sequence ID" value="KAG2645754.1"/>
    <property type="molecule type" value="Genomic_DNA"/>
</dbReference>
<feature type="compositionally biased region" description="Gly residues" evidence="1">
    <location>
        <begin position="48"/>
        <end position="58"/>
    </location>
</feature>
<feature type="region of interest" description="Disordered" evidence="1">
    <location>
        <begin position="239"/>
        <end position="283"/>
    </location>
</feature>
<reference evidence="2" key="1">
    <citation type="submission" date="2020-05" db="EMBL/GenBank/DDBJ databases">
        <title>WGS assembly of Panicum virgatum.</title>
        <authorList>
            <person name="Lovell J.T."/>
            <person name="Jenkins J."/>
            <person name="Shu S."/>
            <person name="Juenger T.E."/>
            <person name="Schmutz J."/>
        </authorList>
    </citation>
    <scope>NUCLEOTIDE SEQUENCE</scope>
    <source>
        <strain evidence="2">AP13</strain>
    </source>
</reference>
<sequence length="283" mass="29710">MGEHGGKQLAFTISSGDDGGRRQWSSGPTSGAMRRWREKAATVWRTGASGGRGGGGGDPCCLPPAQQRGAGHRGHGRLASASARERGTEATSACRVTGQRLHVREHRYRKPAERGPQAGAGHRGHGLRVCEHEGDTDPRETRQICEGWSGSGGSSSRLSAASRYRRLPARRSARSGGPVAGFAGGKRRPDLEAGAGPGSGIGGRRAEAEAEAEAFAPDYASAAAGDFFGGFRTRRAVEGGRARSAAHRTRVPSSVVQRAGQPVHVGSRGRRESGVRRRQPIGR</sequence>
<feature type="compositionally biased region" description="Basic residues" evidence="1">
    <location>
        <begin position="163"/>
        <end position="173"/>
    </location>
</feature>
<dbReference type="Proteomes" id="UP000823388">
    <property type="component" value="Chromosome 2K"/>
</dbReference>
<name>A0A8T0WKL8_PANVG</name>
<evidence type="ECO:0000313" key="2">
    <source>
        <dbReference type="EMBL" id="KAG2645754.1"/>
    </source>
</evidence>
<comment type="caution">
    <text evidence="2">The sequence shown here is derived from an EMBL/GenBank/DDBJ whole genome shotgun (WGS) entry which is preliminary data.</text>
</comment>
<dbReference type="AlphaFoldDB" id="A0A8T0WKL8"/>
<gene>
    <name evidence="2" type="ORF">PVAP13_2KG449810</name>
</gene>
<feature type="region of interest" description="Disordered" evidence="1">
    <location>
        <begin position="107"/>
        <end position="209"/>
    </location>
</feature>
<organism evidence="2 3">
    <name type="scientific">Panicum virgatum</name>
    <name type="common">Blackwell switchgrass</name>
    <dbReference type="NCBI Taxonomy" id="38727"/>
    <lineage>
        <taxon>Eukaryota</taxon>
        <taxon>Viridiplantae</taxon>
        <taxon>Streptophyta</taxon>
        <taxon>Embryophyta</taxon>
        <taxon>Tracheophyta</taxon>
        <taxon>Spermatophyta</taxon>
        <taxon>Magnoliopsida</taxon>
        <taxon>Liliopsida</taxon>
        <taxon>Poales</taxon>
        <taxon>Poaceae</taxon>
        <taxon>PACMAD clade</taxon>
        <taxon>Panicoideae</taxon>
        <taxon>Panicodae</taxon>
        <taxon>Paniceae</taxon>
        <taxon>Panicinae</taxon>
        <taxon>Panicum</taxon>
        <taxon>Panicum sect. Hiantes</taxon>
    </lineage>
</organism>